<gene>
    <name evidence="10" type="ORF">TRIADDRAFT_56947</name>
</gene>
<evidence type="ECO:0000256" key="5">
    <source>
        <dbReference type="ARBA" id="ARBA00023002"/>
    </source>
</evidence>
<dbReference type="InParanoid" id="B3RX03"/>
<comment type="cofactor">
    <cofactor evidence="1 8">
        <name>heme</name>
        <dbReference type="ChEBI" id="CHEBI:30413"/>
    </cofactor>
</comment>
<keyword evidence="6 8" id="KW-0408">Iron</keyword>
<dbReference type="OrthoDB" id="3945418at2759"/>
<proteinExistence type="inferred from homology"/>
<dbReference type="EMBL" id="DS985245">
    <property type="protein sequence ID" value="EDV24783.1"/>
    <property type="molecule type" value="Genomic_DNA"/>
</dbReference>
<dbReference type="InterPro" id="IPR001128">
    <property type="entry name" value="Cyt_P450"/>
</dbReference>
<evidence type="ECO:0000256" key="8">
    <source>
        <dbReference type="PIRSR" id="PIRSR602401-1"/>
    </source>
</evidence>
<evidence type="ECO:0000256" key="6">
    <source>
        <dbReference type="ARBA" id="ARBA00023004"/>
    </source>
</evidence>
<dbReference type="HOGENOM" id="CLU_001570_28_2_1"/>
<dbReference type="PRINTS" id="PR00385">
    <property type="entry name" value="P450"/>
</dbReference>
<dbReference type="GeneID" id="6754328"/>
<dbReference type="CTD" id="6754328"/>
<dbReference type="PANTHER" id="PTHR24279:SF120">
    <property type="entry name" value="CYTOCHROME P450"/>
    <property type="match status" value="1"/>
</dbReference>
<dbReference type="RefSeq" id="XP_002112673.1">
    <property type="nucleotide sequence ID" value="XM_002112637.1"/>
</dbReference>
<dbReference type="PANTHER" id="PTHR24279">
    <property type="entry name" value="CYTOCHROME P450"/>
    <property type="match status" value="1"/>
</dbReference>
<dbReference type="InterPro" id="IPR036396">
    <property type="entry name" value="Cyt_P450_sf"/>
</dbReference>
<dbReference type="InterPro" id="IPR050479">
    <property type="entry name" value="CYP11_CYP27_families"/>
</dbReference>
<feature type="binding site" description="axial binding residue" evidence="8">
    <location>
        <position position="452"/>
    </location>
    <ligand>
        <name>heme</name>
        <dbReference type="ChEBI" id="CHEBI:30413"/>
    </ligand>
    <ligandPart>
        <name>Fe</name>
        <dbReference type="ChEBI" id="CHEBI:18248"/>
    </ligandPart>
</feature>
<dbReference type="SUPFAM" id="SSF48264">
    <property type="entry name" value="Cytochrome P450"/>
    <property type="match status" value="1"/>
</dbReference>
<evidence type="ECO:0000313" key="10">
    <source>
        <dbReference type="EMBL" id="EDV24783.1"/>
    </source>
</evidence>
<dbReference type="Gene3D" id="1.10.630.10">
    <property type="entry name" value="Cytochrome P450"/>
    <property type="match status" value="2"/>
</dbReference>
<keyword evidence="7 9" id="KW-0503">Monooxygenase</keyword>
<keyword evidence="5 9" id="KW-0560">Oxidoreductase</keyword>
<name>B3RX03_TRIAD</name>
<dbReference type="AlphaFoldDB" id="B3RX03"/>
<dbReference type="Proteomes" id="UP000009022">
    <property type="component" value="Unassembled WGS sequence"/>
</dbReference>
<organism evidence="10 11">
    <name type="scientific">Trichoplax adhaerens</name>
    <name type="common">Trichoplax reptans</name>
    <dbReference type="NCBI Taxonomy" id="10228"/>
    <lineage>
        <taxon>Eukaryota</taxon>
        <taxon>Metazoa</taxon>
        <taxon>Placozoa</taxon>
        <taxon>Uniplacotomia</taxon>
        <taxon>Trichoplacea</taxon>
        <taxon>Trichoplacidae</taxon>
        <taxon>Trichoplax</taxon>
    </lineage>
</organism>
<evidence type="ECO:0000256" key="7">
    <source>
        <dbReference type="ARBA" id="ARBA00023033"/>
    </source>
</evidence>
<dbReference type="PROSITE" id="PS00086">
    <property type="entry name" value="CYTOCHROME_P450"/>
    <property type="match status" value="1"/>
</dbReference>
<evidence type="ECO:0000256" key="9">
    <source>
        <dbReference type="RuleBase" id="RU000461"/>
    </source>
</evidence>
<evidence type="ECO:0000313" key="11">
    <source>
        <dbReference type="Proteomes" id="UP000009022"/>
    </source>
</evidence>
<evidence type="ECO:0000256" key="4">
    <source>
        <dbReference type="ARBA" id="ARBA00022723"/>
    </source>
</evidence>
<dbReference type="InterPro" id="IPR017972">
    <property type="entry name" value="Cyt_P450_CS"/>
</dbReference>
<dbReference type="GO" id="GO:0004497">
    <property type="term" value="F:monooxygenase activity"/>
    <property type="evidence" value="ECO:0007669"/>
    <property type="project" value="UniProtKB-KW"/>
</dbReference>
<accession>B3RX03</accession>
<protein>
    <recommendedName>
        <fullName evidence="12">Cytochrome P450</fullName>
    </recommendedName>
</protein>
<evidence type="ECO:0000256" key="2">
    <source>
        <dbReference type="ARBA" id="ARBA00010617"/>
    </source>
</evidence>
<dbReference type="CDD" id="cd11054">
    <property type="entry name" value="CYP24A1-like"/>
    <property type="match status" value="1"/>
</dbReference>
<dbReference type="Pfam" id="PF00067">
    <property type="entry name" value="p450"/>
    <property type="match status" value="1"/>
</dbReference>
<dbReference type="PhylomeDB" id="B3RX03"/>
<keyword evidence="3 8" id="KW-0349">Heme</keyword>
<dbReference type="GO" id="GO:0020037">
    <property type="term" value="F:heme binding"/>
    <property type="evidence" value="ECO:0007669"/>
    <property type="project" value="InterPro"/>
</dbReference>
<comment type="similarity">
    <text evidence="2 9">Belongs to the cytochrome P450 family.</text>
</comment>
<sequence>MIVLQAIKSISPSSVCKQLLGYTSSIKCLSNHGRLYQRYWITSCRLQTTSVEINESVKPYEDIPQPKRLPLIGTALDYFRNGREGLKYIYKINRQRFEELGPIYREALFGIDLVYVSKPQDVAAVFRSEGKYPERPLNIFQKLIDYRSHRKMPLGVLLGGDEAWRRARSVMDKKMMRPKEVLAYTERVDGVSQDYVKKLLRLRGENGIVHDIENEMFKWSMESIATVLFEKRLGMFNDPVDPDAEYFYQSLAKMFTSCHSLTFAPYNIFKKKQWWNEFLLYSDRIFNYGSQVINQKLQEINNKAKENKDVQDSEETEFLAYILNTKKLSLNEINANMMDLFIAGVDTVVPDGEKLTSEMINKMPLLKGCVRETLRLYPVAPSVPRKVKQDTVIGGYQIPAGTFVTAASYAIGRDSELYSDPDNFKPERWLRDSEESAGGYKFTPFGFGPRMCLGRRIAELELETLLVQLLPKCSIEVKNEIENRQTTRMILVPEDPMLFELKDYQ</sequence>
<dbReference type="GO" id="GO:0005739">
    <property type="term" value="C:mitochondrion"/>
    <property type="evidence" value="ECO:0000318"/>
    <property type="project" value="GO_Central"/>
</dbReference>
<dbReference type="GO" id="GO:0016705">
    <property type="term" value="F:oxidoreductase activity, acting on paired donors, with incorporation or reduction of molecular oxygen"/>
    <property type="evidence" value="ECO:0007669"/>
    <property type="project" value="InterPro"/>
</dbReference>
<reference evidence="10 11" key="1">
    <citation type="journal article" date="2008" name="Nature">
        <title>The Trichoplax genome and the nature of placozoans.</title>
        <authorList>
            <person name="Srivastava M."/>
            <person name="Begovic E."/>
            <person name="Chapman J."/>
            <person name="Putnam N.H."/>
            <person name="Hellsten U."/>
            <person name="Kawashima T."/>
            <person name="Kuo A."/>
            <person name="Mitros T."/>
            <person name="Salamov A."/>
            <person name="Carpenter M.L."/>
            <person name="Signorovitch A.Y."/>
            <person name="Moreno M.A."/>
            <person name="Kamm K."/>
            <person name="Grimwood J."/>
            <person name="Schmutz J."/>
            <person name="Shapiro H."/>
            <person name="Grigoriev I.V."/>
            <person name="Buss L.W."/>
            <person name="Schierwater B."/>
            <person name="Dellaporta S.L."/>
            <person name="Rokhsar D.S."/>
        </authorList>
    </citation>
    <scope>NUCLEOTIDE SEQUENCE [LARGE SCALE GENOMIC DNA]</scope>
    <source>
        <strain evidence="10 11">Grell-BS-1999</strain>
    </source>
</reference>
<dbReference type="InterPro" id="IPR002401">
    <property type="entry name" value="Cyt_P450_E_grp-I"/>
</dbReference>
<keyword evidence="4 8" id="KW-0479">Metal-binding</keyword>
<dbReference type="GO" id="GO:0005506">
    <property type="term" value="F:iron ion binding"/>
    <property type="evidence" value="ECO:0007669"/>
    <property type="project" value="InterPro"/>
</dbReference>
<evidence type="ECO:0000256" key="1">
    <source>
        <dbReference type="ARBA" id="ARBA00001971"/>
    </source>
</evidence>
<keyword evidence="11" id="KW-1185">Reference proteome</keyword>
<evidence type="ECO:0000256" key="3">
    <source>
        <dbReference type="ARBA" id="ARBA00022617"/>
    </source>
</evidence>
<dbReference type="KEGG" id="tad:TRIADDRAFT_56947"/>
<evidence type="ECO:0008006" key="12">
    <source>
        <dbReference type="Google" id="ProtNLM"/>
    </source>
</evidence>
<dbReference type="eggNOG" id="KOG0159">
    <property type="taxonomic scope" value="Eukaryota"/>
</dbReference>
<dbReference type="PRINTS" id="PR00463">
    <property type="entry name" value="EP450I"/>
</dbReference>